<feature type="domain" description="DUF4166" evidence="1">
    <location>
        <begin position="35"/>
        <end position="210"/>
    </location>
</feature>
<sequence>MTTLHAPHSHIHPASASAQALDISALVGPEAWQALSPAIRRRFASQHAPVAYAGHMELRTSRVGRLFAWAAQLLGSPLADSRAELVPTQVQVASDGRGGVVWSRQLGECGSAGSQSVRSTKRLGPGGQLEECTEGGLSMTLQVCVEQGALVFYSRRYFWLLGGRRLPVPALLTPGVCRVEHRDEGPGRFRFTLEMTHPLWGRTFYQTGVFADPLES</sequence>
<evidence type="ECO:0000313" key="2">
    <source>
        <dbReference type="EMBL" id="MBB6577687.1"/>
    </source>
</evidence>
<dbReference type="Proteomes" id="UP000562492">
    <property type="component" value="Unassembled WGS sequence"/>
</dbReference>
<name>A0ABR6REU9_9BURK</name>
<protein>
    <recommendedName>
        <fullName evidence="1">DUF4166 domain-containing protein</fullName>
    </recommendedName>
</protein>
<keyword evidence="3" id="KW-1185">Reference proteome</keyword>
<dbReference type="InterPro" id="IPR025311">
    <property type="entry name" value="DUF4166"/>
</dbReference>
<accession>A0ABR6REU9</accession>
<evidence type="ECO:0000259" key="1">
    <source>
        <dbReference type="Pfam" id="PF13761"/>
    </source>
</evidence>
<reference evidence="2 3" key="1">
    <citation type="submission" date="2020-08" db="EMBL/GenBank/DDBJ databases">
        <title>Functional genomics of gut bacteria from endangered species of beetles.</title>
        <authorList>
            <person name="Carlos-Shanley C."/>
        </authorList>
    </citation>
    <scope>NUCLEOTIDE SEQUENCE [LARGE SCALE GENOMIC DNA]</scope>
    <source>
        <strain evidence="2 3">S00124</strain>
    </source>
</reference>
<dbReference type="Pfam" id="PF13761">
    <property type="entry name" value="DUF4166"/>
    <property type="match status" value="1"/>
</dbReference>
<dbReference type="RefSeq" id="WP_184707378.1">
    <property type="nucleotide sequence ID" value="NZ_JACHKZ010000008.1"/>
</dbReference>
<comment type="caution">
    <text evidence="2">The sequence shown here is derived from an EMBL/GenBank/DDBJ whole genome shotgun (WGS) entry which is preliminary data.</text>
</comment>
<organism evidence="2 3">
    <name type="scientific">Comamonas odontotermitis</name>
    <dbReference type="NCBI Taxonomy" id="379895"/>
    <lineage>
        <taxon>Bacteria</taxon>
        <taxon>Pseudomonadati</taxon>
        <taxon>Pseudomonadota</taxon>
        <taxon>Betaproteobacteria</taxon>
        <taxon>Burkholderiales</taxon>
        <taxon>Comamonadaceae</taxon>
        <taxon>Comamonas</taxon>
    </lineage>
</organism>
<proteinExistence type="predicted"/>
<gene>
    <name evidence="2" type="ORF">HNP33_001744</name>
</gene>
<dbReference type="EMBL" id="JACHKZ010000008">
    <property type="protein sequence ID" value="MBB6577687.1"/>
    <property type="molecule type" value="Genomic_DNA"/>
</dbReference>
<evidence type="ECO:0000313" key="3">
    <source>
        <dbReference type="Proteomes" id="UP000562492"/>
    </source>
</evidence>